<dbReference type="InterPro" id="IPR043917">
    <property type="entry name" value="DUF5753"/>
</dbReference>
<dbReference type="Pfam" id="PF13560">
    <property type="entry name" value="HTH_31"/>
    <property type="match status" value="1"/>
</dbReference>
<dbReference type="SUPFAM" id="SSF47413">
    <property type="entry name" value="lambda repressor-like DNA-binding domains"/>
    <property type="match status" value="1"/>
</dbReference>
<evidence type="ECO:0000256" key="1">
    <source>
        <dbReference type="SAM" id="MobiDB-lite"/>
    </source>
</evidence>
<evidence type="ECO:0000313" key="4">
    <source>
        <dbReference type="Proteomes" id="UP000530234"/>
    </source>
</evidence>
<dbReference type="Pfam" id="PF19054">
    <property type="entry name" value="DUF5753"/>
    <property type="match status" value="1"/>
</dbReference>
<reference evidence="4" key="1">
    <citation type="submission" date="2019-10" db="EMBL/GenBank/DDBJ databases">
        <title>Streptomyces sp. nov., a novel actinobacterium isolated from alkaline environment.</title>
        <authorList>
            <person name="Golinska P."/>
        </authorList>
    </citation>
    <scope>NUCLEOTIDE SEQUENCE [LARGE SCALE GENOMIC DNA]</scope>
    <source>
        <strain evidence="4">DSM 42108</strain>
    </source>
</reference>
<gene>
    <name evidence="3" type="ORF">FOE67_15225</name>
</gene>
<dbReference type="PROSITE" id="PS50943">
    <property type="entry name" value="HTH_CROC1"/>
    <property type="match status" value="1"/>
</dbReference>
<evidence type="ECO:0000259" key="2">
    <source>
        <dbReference type="PROSITE" id="PS50943"/>
    </source>
</evidence>
<name>A0A7W3T537_9ACTN</name>
<accession>A0A7W3T537</accession>
<evidence type="ECO:0000313" key="3">
    <source>
        <dbReference type="EMBL" id="MBB0230831.1"/>
    </source>
</evidence>
<keyword evidence="4" id="KW-1185">Reference proteome</keyword>
<dbReference type="InterPro" id="IPR010982">
    <property type="entry name" value="Lambda_DNA-bd_dom_sf"/>
</dbReference>
<dbReference type="EMBL" id="VKHS01000361">
    <property type="protein sequence ID" value="MBB0230831.1"/>
    <property type="molecule type" value="Genomic_DNA"/>
</dbReference>
<organism evidence="3 4">
    <name type="scientific">Streptomyces calidiresistens</name>
    <dbReference type="NCBI Taxonomy" id="1485586"/>
    <lineage>
        <taxon>Bacteria</taxon>
        <taxon>Bacillati</taxon>
        <taxon>Actinomycetota</taxon>
        <taxon>Actinomycetes</taxon>
        <taxon>Kitasatosporales</taxon>
        <taxon>Streptomycetaceae</taxon>
        <taxon>Streptomyces</taxon>
    </lineage>
</organism>
<dbReference type="Proteomes" id="UP000530234">
    <property type="component" value="Unassembled WGS sequence"/>
</dbReference>
<dbReference type="Gene3D" id="1.10.260.40">
    <property type="entry name" value="lambda repressor-like DNA-binding domains"/>
    <property type="match status" value="1"/>
</dbReference>
<dbReference type="RefSeq" id="WP_182606177.1">
    <property type="nucleotide sequence ID" value="NZ_VKHS01000361.1"/>
</dbReference>
<protein>
    <submittedName>
        <fullName evidence="3">Helix-turn-helix domain-containing protein</fullName>
    </submittedName>
</protein>
<dbReference type="InterPro" id="IPR001387">
    <property type="entry name" value="Cro/C1-type_HTH"/>
</dbReference>
<sequence length="318" mass="35973">MAEDSKPTVRRRVLGTNLRRLREERGLLLEHAAEHLSCNASKISRIESGRSPVRPLDLKALLDLYGVLDQGAREGWLSLAREGRRQRWWRALEDQLPRDFLDLIGLEEDTSYCRGFQPAIIDGLLQTERYAEAVIGGGSPGPLQPNQETMLKVRLERQKALTRTEHPIEVWMVMGEAALRQMCGGPEVMRAQLHHLLELANLGNVTLQVLPFSVGAYRGGPFPFKIYRFPMPSEMEVVLLESHMSHAYLENPRDIAFHSEIFDRLRATALGELDSRRMIEGIAREYARESRGDEGAGGDRLGEEQSQRAERGLRRGAS</sequence>
<dbReference type="CDD" id="cd00093">
    <property type="entry name" value="HTH_XRE"/>
    <property type="match status" value="1"/>
</dbReference>
<dbReference type="GO" id="GO:0003677">
    <property type="term" value="F:DNA binding"/>
    <property type="evidence" value="ECO:0007669"/>
    <property type="project" value="InterPro"/>
</dbReference>
<feature type="domain" description="HTH cro/C1-type" evidence="2">
    <location>
        <begin position="18"/>
        <end position="71"/>
    </location>
</feature>
<comment type="caution">
    <text evidence="3">The sequence shown here is derived from an EMBL/GenBank/DDBJ whole genome shotgun (WGS) entry which is preliminary data.</text>
</comment>
<feature type="compositionally biased region" description="Basic and acidic residues" evidence="1">
    <location>
        <begin position="300"/>
        <end position="318"/>
    </location>
</feature>
<dbReference type="AlphaFoldDB" id="A0A7W3T537"/>
<feature type="region of interest" description="Disordered" evidence="1">
    <location>
        <begin position="287"/>
        <end position="318"/>
    </location>
</feature>
<proteinExistence type="predicted"/>
<dbReference type="SMART" id="SM00530">
    <property type="entry name" value="HTH_XRE"/>
    <property type="match status" value="1"/>
</dbReference>